<evidence type="ECO:0000256" key="5">
    <source>
        <dbReference type="ARBA" id="ARBA00022777"/>
    </source>
</evidence>
<evidence type="ECO:0000256" key="6">
    <source>
        <dbReference type="ARBA" id="ARBA00022840"/>
    </source>
</evidence>
<feature type="region of interest" description="Disordered" evidence="10">
    <location>
        <begin position="589"/>
        <end position="647"/>
    </location>
</feature>
<protein>
    <recommendedName>
        <fullName evidence="1">non-specific serine/threonine protein kinase</fullName>
        <ecNumber evidence="1">2.7.11.1</ecNumber>
    </recommendedName>
</protein>
<sequence>MSPQKANMTPKTESINPFRALGKKLKGHAESKSHSSGASSRAESPDKSGRNRSGSLASKKGSATPNAPHGLKPANSSASLQNIMAHNHNPFAHADPQRSGTPARRNTHSSDKKGPTRQASHPVLNHEKMVYNPYGLNNPRNGLGRGGGSMNGGRGDNDLSFYMHDGDAHVRVLPLPILDPNSFLPDDMKQISVALTDNFTFDSDNQALGSGGSSEVRKIRSSHHPRNLYALKKLNMIYDETPEKFYKRCSKEFVIGKHLSHSVHVANTYCLVKVPTTTYTTRGWGFVIEICAKDLFQLMERTGWRSVPLSEKYCLFKQIANGVKFCHEQGIAHRDLKPENVLLTHDGVCKLTDFGISDWYRTDPQDQNSPVKTCEGMIGSSPYAPPEVMVHDSKKNYPQSIQKPFDPLLMDSYALGIILMSLVNNVLPFFESCNVDSRYRDYASAYEQYAHYQNPHFREKGCHRPGPGAEYLLARNFSSPDAARVAWRLADPKASTRYTMDDLFNDPWFQSIETCVDPDEEPTLNAPELRAPASQVNLNGAPGAINTSGSATEEPIKPRSMVDIAESPTTPTPHNNISHVTRKMSDISLTSSNQSIQQSTSMAHQNSTTSLRSQATSRPRKRRLQHNHLEVPASVAPSSSARAMSSR</sequence>
<feature type="compositionally biased region" description="Polar residues" evidence="10">
    <location>
        <begin position="1"/>
        <end position="15"/>
    </location>
</feature>
<comment type="catalytic activity">
    <reaction evidence="8">
        <text>L-seryl-[protein] + ATP = O-phospho-L-seryl-[protein] + ADP + H(+)</text>
        <dbReference type="Rhea" id="RHEA:17989"/>
        <dbReference type="Rhea" id="RHEA-COMP:9863"/>
        <dbReference type="Rhea" id="RHEA-COMP:11604"/>
        <dbReference type="ChEBI" id="CHEBI:15378"/>
        <dbReference type="ChEBI" id="CHEBI:29999"/>
        <dbReference type="ChEBI" id="CHEBI:30616"/>
        <dbReference type="ChEBI" id="CHEBI:83421"/>
        <dbReference type="ChEBI" id="CHEBI:456216"/>
        <dbReference type="EC" id="2.7.11.1"/>
    </reaction>
</comment>
<evidence type="ECO:0000256" key="3">
    <source>
        <dbReference type="ARBA" id="ARBA00022679"/>
    </source>
</evidence>
<dbReference type="OrthoDB" id="4062651at2759"/>
<feature type="binding site" evidence="9">
    <location>
        <position position="232"/>
    </location>
    <ligand>
        <name>ATP</name>
        <dbReference type="ChEBI" id="CHEBI:30616"/>
    </ligand>
</feature>
<dbReference type="Gene3D" id="1.10.510.10">
    <property type="entry name" value="Transferase(Phosphotransferase) domain 1"/>
    <property type="match status" value="1"/>
</dbReference>
<dbReference type="EC" id="2.7.11.1" evidence="1"/>
<dbReference type="SMART" id="SM00220">
    <property type="entry name" value="S_TKc"/>
    <property type="match status" value="1"/>
</dbReference>
<comment type="caution">
    <text evidence="12">The sequence shown here is derived from an EMBL/GenBank/DDBJ whole genome shotgun (WGS) entry which is preliminary data.</text>
</comment>
<evidence type="ECO:0000259" key="11">
    <source>
        <dbReference type="PROSITE" id="PS50011"/>
    </source>
</evidence>
<keyword evidence="5" id="KW-0418">Kinase</keyword>
<feature type="region of interest" description="Disordered" evidence="10">
    <location>
        <begin position="89"/>
        <end position="124"/>
    </location>
</feature>
<dbReference type="InterPro" id="IPR017441">
    <property type="entry name" value="Protein_kinase_ATP_BS"/>
</dbReference>
<dbReference type="PANTHER" id="PTHR43895">
    <property type="entry name" value="CALCIUM/CALMODULIN-DEPENDENT PROTEIN KINASE KINASE-RELATED"/>
    <property type="match status" value="1"/>
</dbReference>
<proteinExistence type="predicted"/>
<dbReference type="PROSITE" id="PS00107">
    <property type="entry name" value="PROTEIN_KINASE_ATP"/>
    <property type="match status" value="1"/>
</dbReference>
<feature type="compositionally biased region" description="Low complexity" evidence="10">
    <location>
        <begin position="631"/>
        <end position="647"/>
    </location>
</feature>
<evidence type="ECO:0000256" key="1">
    <source>
        <dbReference type="ARBA" id="ARBA00012513"/>
    </source>
</evidence>
<dbReference type="FunFam" id="1.10.510.10:FF:000949">
    <property type="entry name" value="Serine/threonine-protein kinase PTK1/STK1"/>
    <property type="match status" value="1"/>
</dbReference>
<feature type="compositionally biased region" description="Low complexity" evidence="10">
    <location>
        <begin position="589"/>
        <end position="601"/>
    </location>
</feature>
<feature type="domain" description="Protein kinase" evidence="11">
    <location>
        <begin position="202"/>
        <end position="509"/>
    </location>
</feature>
<dbReference type="Pfam" id="PF00069">
    <property type="entry name" value="Pkinase"/>
    <property type="match status" value="1"/>
</dbReference>
<evidence type="ECO:0000256" key="7">
    <source>
        <dbReference type="ARBA" id="ARBA00047899"/>
    </source>
</evidence>
<accession>A0A1Q3AIT3</accession>
<dbReference type="EMBL" id="BDGX01000048">
    <property type="protein sequence ID" value="GAV55550.1"/>
    <property type="molecule type" value="Genomic_DNA"/>
</dbReference>
<dbReference type="AlphaFoldDB" id="A0A1Q3AIT3"/>
<keyword evidence="3" id="KW-0808">Transferase</keyword>
<dbReference type="SUPFAM" id="SSF56112">
    <property type="entry name" value="Protein kinase-like (PK-like)"/>
    <property type="match status" value="1"/>
</dbReference>
<keyword evidence="6 9" id="KW-0067">ATP-binding</keyword>
<dbReference type="PROSITE" id="PS50011">
    <property type="entry name" value="PROTEIN_KINASE_DOM"/>
    <property type="match status" value="1"/>
</dbReference>
<evidence type="ECO:0000256" key="8">
    <source>
        <dbReference type="ARBA" id="ARBA00048679"/>
    </source>
</evidence>
<gene>
    <name evidence="12" type="ORF">ZYGR_0AV01820</name>
</gene>
<feature type="compositionally biased region" description="Polar residues" evidence="10">
    <location>
        <begin position="602"/>
        <end position="617"/>
    </location>
</feature>
<evidence type="ECO:0000313" key="13">
    <source>
        <dbReference type="Proteomes" id="UP000187013"/>
    </source>
</evidence>
<evidence type="ECO:0000256" key="2">
    <source>
        <dbReference type="ARBA" id="ARBA00022527"/>
    </source>
</evidence>
<dbReference type="InterPro" id="IPR000719">
    <property type="entry name" value="Prot_kinase_dom"/>
</dbReference>
<dbReference type="InterPro" id="IPR011009">
    <property type="entry name" value="Kinase-like_dom_sf"/>
</dbReference>
<feature type="region of interest" description="Disordered" evidence="10">
    <location>
        <begin position="1"/>
        <end position="75"/>
    </location>
</feature>
<name>A0A1Q3AIT3_ZYGRO</name>
<dbReference type="GO" id="GO:0007165">
    <property type="term" value="P:signal transduction"/>
    <property type="evidence" value="ECO:0007669"/>
    <property type="project" value="TreeGrafter"/>
</dbReference>
<evidence type="ECO:0000256" key="4">
    <source>
        <dbReference type="ARBA" id="ARBA00022741"/>
    </source>
</evidence>
<reference evidence="12 13" key="1">
    <citation type="submission" date="2016-08" db="EMBL/GenBank/DDBJ databases">
        <title>Draft genome sequence of allopolyploid Zygosaccharomyces rouxii.</title>
        <authorList>
            <person name="Watanabe J."/>
            <person name="Uehara K."/>
            <person name="Mogi Y."/>
            <person name="Tsukioka Y."/>
        </authorList>
    </citation>
    <scope>NUCLEOTIDE SEQUENCE [LARGE SCALE GENOMIC DNA]</scope>
    <source>
        <strain evidence="12 13">NBRC 110957</strain>
    </source>
</reference>
<evidence type="ECO:0000256" key="9">
    <source>
        <dbReference type="PROSITE-ProRule" id="PRU10141"/>
    </source>
</evidence>
<dbReference type="GO" id="GO:0005524">
    <property type="term" value="F:ATP binding"/>
    <property type="evidence" value="ECO:0007669"/>
    <property type="project" value="UniProtKB-UniRule"/>
</dbReference>
<organism evidence="12 13">
    <name type="scientific">Zygosaccharomyces rouxii</name>
    <dbReference type="NCBI Taxonomy" id="4956"/>
    <lineage>
        <taxon>Eukaryota</taxon>
        <taxon>Fungi</taxon>
        <taxon>Dikarya</taxon>
        <taxon>Ascomycota</taxon>
        <taxon>Saccharomycotina</taxon>
        <taxon>Saccharomycetes</taxon>
        <taxon>Saccharomycetales</taxon>
        <taxon>Saccharomycetaceae</taxon>
        <taxon>Zygosaccharomyces</taxon>
    </lineage>
</organism>
<dbReference type="GO" id="GO:0004674">
    <property type="term" value="F:protein serine/threonine kinase activity"/>
    <property type="evidence" value="ECO:0007669"/>
    <property type="project" value="UniProtKB-KW"/>
</dbReference>
<dbReference type="InterPro" id="IPR008271">
    <property type="entry name" value="Ser/Thr_kinase_AS"/>
</dbReference>
<keyword evidence="2" id="KW-0723">Serine/threonine-protein kinase</keyword>
<comment type="catalytic activity">
    <reaction evidence="7">
        <text>L-threonyl-[protein] + ATP = O-phospho-L-threonyl-[protein] + ADP + H(+)</text>
        <dbReference type="Rhea" id="RHEA:46608"/>
        <dbReference type="Rhea" id="RHEA-COMP:11060"/>
        <dbReference type="Rhea" id="RHEA-COMP:11605"/>
        <dbReference type="ChEBI" id="CHEBI:15378"/>
        <dbReference type="ChEBI" id="CHEBI:30013"/>
        <dbReference type="ChEBI" id="CHEBI:30616"/>
        <dbReference type="ChEBI" id="CHEBI:61977"/>
        <dbReference type="ChEBI" id="CHEBI:456216"/>
        <dbReference type="EC" id="2.7.11.1"/>
    </reaction>
</comment>
<dbReference type="PANTHER" id="PTHR43895:SF32">
    <property type="entry name" value="SERINE_THREONINE-PROTEIN KINASE CHK1"/>
    <property type="match status" value="1"/>
</dbReference>
<evidence type="ECO:0000313" key="12">
    <source>
        <dbReference type="EMBL" id="GAV55550.1"/>
    </source>
</evidence>
<evidence type="ECO:0000256" key="10">
    <source>
        <dbReference type="SAM" id="MobiDB-lite"/>
    </source>
</evidence>
<dbReference type="Proteomes" id="UP000187013">
    <property type="component" value="Unassembled WGS sequence"/>
</dbReference>
<dbReference type="PROSITE" id="PS00108">
    <property type="entry name" value="PROTEIN_KINASE_ST"/>
    <property type="match status" value="1"/>
</dbReference>
<feature type="compositionally biased region" description="Polar residues" evidence="10">
    <location>
        <begin position="51"/>
        <end position="65"/>
    </location>
</feature>
<keyword evidence="4 9" id="KW-0547">Nucleotide-binding</keyword>